<reference evidence="1" key="1">
    <citation type="journal article" date="2014" name="Int. J. Syst. Evol. Microbiol.">
        <title>Complete genome sequence of Corynebacterium casei LMG S-19264T (=DSM 44701T), isolated from a smear-ripened cheese.</title>
        <authorList>
            <consortium name="US DOE Joint Genome Institute (JGI-PGF)"/>
            <person name="Walter F."/>
            <person name="Albersmeier A."/>
            <person name="Kalinowski J."/>
            <person name="Ruckert C."/>
        </authorList>
    </citation>
    <scope>NUCLEOTIDE SEQUENCE</scope>
    <source>
        <strain evidence="1">JCM 3091</strain>
    </source>
</reference>
<comment type="caution">
    <text evidence="1">The sequence shown here is derived from an EMBL/GenBank/DDBJ whole genome shotgun (WGS) entry which is preliminary data.</text>
</comment>
<sequence>MTAPTAVAPTPRADAILVPIRPPHQRDPRADAARRRALTFLDTMMDSPALDPTDLRLPQSYADQMGLHATGFTYDAALAILAYLTDPGGSARARARLLGDALLYAQEHDPDFTDGRLRQAYTVGPFTVGGVTQPYGFVRPDGAVNTDAPFDFRSSHTGDLAWAGIALATLGRRTGLRRYTVGAARIGAWIVSQCRSTGPLRGFRAGVDGTGRVLPAVATAHNAVLMVLFAALATATGHGVWLRQRAHAERFVHRMWNPGDGYWSAISPDGAAVDRGAATLEAQLHPWLASAVLRSRPSVEYVHRALTVVDTADRPGSGLPAGMRIVGSTFGTASREPAGGGTAPDPYAVWCEGTAQYACAARRDCVAPDRWAVLVGSLIEVQERLGGEQSVGGQALPEGSGVVAATGPLPTGDAASGYYPVRHVGTTAWFLLAHAGVNPLRR</sequence>
<name>A0A8J3FF22_9ACTN</name>
<keyword evidence="2" id="KW-1185">Reference proteome</keyword>
<protein>
    <submittedName>
        <fullName evidence="1">Uncharacterized protein</fullName>
    </submittedName>
</protein>
<evidence type="ECO:0000313" key="1">
    <source>
        <dbReference type="EMBL" id="GGK18445.1"/>
    </source>
</evidence>
<dbReference type="Proteomes" id="UP000662200">
    <property type="component" value="Unassembled WGS sequence"/>
</dbReference>
<dbReference type="GO" id="GO:0005975">
    <property type="term" value="P:carbohydrate metabolic process"/>
    <property type="evidence" value="ECO:0007669"/>
    <property type="project" value="InterPro"/>
</dbReference>
<reference evidence="1" key="2">
    <citation type="submission" date="2020-09" db="EMBL/GenBank/DDBJ databases">
        <authorList>
            <person name="Sun Q."/>
            <person name="Ohkuma M."/>
        </authorList>
    </citation>
    <scope>NUCLEOTIDE SEQUENCE</scope>
    <source>
        <strain evidence="1">JCM 3091</strain>
    </source>
</reference>
<proteinExistence type="predicted"/>
<gene>
    <name evidence="1" type="ORF">GCM10010124_08790</name>
</gene>
<dbReference type="EMBL" id="BMQC01000002">
    <property type="protein sequence ID" value="GGK18445.1"/>
    <property type="molecule type" value="Genomic_DNA"/>
</dbReference>
<organism evidence="1 2">
    <name type="scientific">Pilimelia terevasa</name>
    <dbReference type="NCBI Taxonomy" id="53372"/>
    <lineage>
        <taxon>Bacteria</taxon>
        <taxon>Bacillati</taxon>
        <taxon>Actinomycetota</taxon>
        <taxon>Actinomycetes</taxon>
        <taxon>Micromonosporales</taxon>
        <taxon>Micromonosporaceae</taxon>
        <taxon>Pilimelia</taxon>
    </lineage>
</organism>
<evidence type="ECO:0000313" key="2">
    <source>
        <dbReference type="Proteomes" id="UP000662200"/>
    </source>
</evidence>
<accession>A0A8J3FF22</accession>
<dbReference type="InterPro" id="IPR008928">
    <property type="entry name" value="6-hairpin_glycosidase_sf"/>
</dbReference>
<dbReference type="AlphaFoldDB" id="A0A8J3FF22"/>
<dbReference type="SUPFAM" id="SSF48208">
    <property type="entry name" value="Six-hairpin glycosidases"/>
    <property type="match status" value="1"/>
</dbReference>
<dbReference type="RefSeq" id="WP_229789340.1">
    <property type="nucleotide sequence ID" value="NZ_BMQC01000002.1"/>
</dbReference>